<evidence type="ECO:0000256" key="4">
    <source>
        <dbReference type="ARBA" id="ARBA00022801"/>
    </source>
</evidence>
<feature type="domain" description="Penicillin-binding protein transpeptidase" evidence="8">
    <location>
        <begin position="118"/>
        <end position="322"/>
    </location>
</feature>
<dbReference type="InterPro" id="IPR012338">
    <property type="entry name" value="Beta-lactam/transpept-like"/>
</dbReference>
<reference evidence="9 10" key="1">
    <citation type="submission" date="2021-08" db="EMBL/GenBank/DDBJ databases">
        <title>Comparative Genomics Analysis of the Genus Qipengyuania Reveals Extensive Genetic Diversity and Metabolic Versatility, Including the Description of Fifteen Novel Species.</title>
        <authorList>
            <person name="Liu Y."/>
        </authorList>
    </citation>
    <scope>NUCLEOTIDE SEQUENCE [LARGE SCALE GENOMIC DNA]</scope>
    <source>
        <strain evidence="9 10">6D47A</strain>
    </source>
</reference>
<keyword evidence="10" id="KW-1185">Reference proteome</keyword>
<evidence type="ECO:0000256" key="3">
    <source>
        <dbReference type="ARBA" id="ARBA00022729"/>
    </source>
</evidence>
<dbReference type="InterPro" id="IPR002137">
    <property type="entry name" value="Beta-lactam_class-D_AS"/>
</dbReference>
<protein>
    <recommendedName>
        <fullName evidence="2 6">Beta-lactamase</fullName>
        <ecNumber evidence="2 6">3.5.2.6</ecNumber>
    </recommendedName>
</protein>
<keyword evidence="3" id="KW-0732">Signal</keyword>
<evidence type="ECO:0000256" key="7">
    <source>
        <dbReference type="SAM" id="Phobius"/>
    </source>
</evidence>
<dbReference type="Proteomes" id="UP000755104">
    <property type="component" value="Unassembled WGS sequence"/>
</dbReference>
<dbReference type="Pfam" id="PF00905">
    <property type="entry name" value="Transpeptidase"/>
    <property type="match status" value="1"/>
</dbReference>
<feature type="transmembrane region" description="Helical" evidence="7">
    <location>
        <begin position="53"/>
        <end position="75"/>
    </location>
</feature>
<evidence type="ECO:0000256" key="5">
    <source>
        <dbReference type="ARBA" id="ARBA00023251"/>
    </source>
</evidence>
<comment type="catalytic activity">
    <reaction evidence="6">
        <text>a beta-lactam + H2O = a substituted beta-amino acid</text>
        <dbReference type="Rhea" id="RHEA:20401"/>
        <dbReference type="ChEBI" id="CHEBI:15377"/>
        <dbReference type="ChEBI" id="CHEBI:35627"/>
        <dbReference type="ChEBI" id="CHEBI:140347"/>
        <dbReference type="EC" id="3.5.2.6"/>
    </reaction>
</comment>
<keyword evidence="4 6" id="KW-0378">Hydrolase</keyword>
<keyword evidence="7" id="KW-1133">Transmembrane helix</keyword>
<keyword evidence="7" id="KW-0812">Transmembrane</keyword>
<comment type="caution">
    <text evidence="9">The sequence shown here is derived from an EMBL/GenBank/DDBJ whole genome shotgun (WGS) entry which is preliminary data.</text>
</comment>
<gene>
    <name evidence="9" type="ORF">K3174_06270</name>
</gene>
<evidence type="ECO:0000313" key="10">
    <source>
        <dbReference type="Proteomes" id="UP000755104"/>
    </source>
</evidence>
<comment type="similarity">
    <text evidence="1 6">Belongs to the class-D beta-lactamase family.</text>
</comment>
<evidence type="ECO:0000256" key="1">
    <source>
        <dbReference type="ARBA" id="ARBA00007898"/>
    </source>
</evidence>
<proteinExistence type="inferred from homology"/>
<dbReference type="EMBL" id="JAIGNO010000003">
    <property type="protein sequence ID" value="MBX7482129.1"/>
    <property type="molecule type" value="Genomic_DNA"/>
</dbReference>
<sequence length="349" mass="37204">MPIGGKREKPTGLPQSRFIAGTSRSGKDLSLLVYIIGGSNTMLSTGLKLTRRLYAALVVGLCAASAGCASVAGPANFSGTQSSMQAAAGCDSLPDKMKATMVIYQPGAERMLVCNSARSEQRFVPASTFKIPHTLIALETGAVADENAKFRWDGKDRGVPAWNGDKSLAEAVPASAVWVFQAIAHSVGTQREQAWVERLGYGNENVGPEADLRHFWLSGPLTISAVEQVTFLERLRNGTLDASASSMDRTRRIIRMDPASDGSAIYGKTGAMLPIDDDGFLHKETDGLLRSDMERTGWFVGWIERPESAGGPVYFAMNLDLTLAGAMDARTKGAFSVLAANGFPVPAAK</sequence>
<name>A0ABS7J8C0_9SPHN</name>
<dbReference type="EC" id="3.5.2.6" evidence="2 6"/>
<keyword evidence="7" id="KW-0472">Membrane</keyword>
<dbReference type="Gene3D" id="3.40.710.10">
    <property type="entry name" value="DD-peptidase/beta-lactamase superfamily"/>
    <property type="match status" value="1"/>
</dbReference>
<organism evidence="9 10">
    <name type="scientific">Qipengyuania qiaonensis</name>
    <dbReference type="NCBI Taxonomy" id="2867240"/>
    <lineage>
        <taxon>Bacteria</taxon>
        <taxon>Pseudomonadati</taxon>
        <taxon>Pseudomonadota</taxon>
        <taxon>Alphaproteobacteria</taxon>
        <taxon>Sphingomonadales</taxon>
        <taxon>Erythrobacteraceae</taxon>
        <taxon>Qipengyuania</taxon>
    </lineage>
</organism>
<evidence type="ECO:0000259" key="8">
    <source>
        <dbReference type="Pfam" id="PF00905"/>
    </source>
</evidence>
<evidence type="ECO:0000256" key="6">
    <source>
        <dbReference type="RuleBase" id="RU361140"/>
    </source>
</evidence>
<dbReference type="PROSITE" id="PS00337">
    <property type="entry name" value="BETA_LACTAMASE_D"/>
    <property type="match status" value="1"/>
</dbReference>
<evidence type="ECO:0000313" key="9">
    <source>
        <dbReference type="EMBL" id="MBX7482129.1"/>
    </source>
</evidence>
<dbReference type="SUPFAM" id="SSF56601">
    <property type="entry name" value="beta-lactamase/transpeptidase-like"/>
    <property type="match status" value="1"/>
</dbReference>
<evidence type="ECO:0000256" key="2">
    <source>
        <dbReference type="ARBA" id="ARBA00012865"/>
    </source>
</evidence>
<dbReference type="InterPro" id="IPR001460">
    <property type="entry name" value="PCN-bd_Tpept"/>
</dbReference>
<accession>A0ABS7J8C0</accession>
<keyword evidence="5 6" id="KW-0046">Antibiotic resistance</keyword>